<dbReference type="PANTHER" id="PTHR32060:SF30">
    <property type="entry name" value="CARBOXY-TERMINAL PROCESSING PROTEASE CTPA"/>
    <property type="match status" value="1"/>
</dbReference>
<feature type="chain" id="PRO_5001862797" evidence="1">
    <location>
        <begin position="23"/>
        <end position="471"/>
    </location>
</feature>
<organism evidence="3 4">
    <name type="scientific">Nonlabens tegetincola</name>
    <dbReference type="NCBI Taxonomy" id="323273"/>
    <lineage>
        <taxon>Bacteria</taxon>
        <taxon>Pseudomonadati</taxon>
        <taxon>Bacteroidota</taxon>
        <taxon>Flavobacteriia</taxon>
        <taxon>Flavobacteriales</taxon>
        <taxon>Flavobacteriaceae</taxon>
        <taxon>Nonlabens</taxon>
    </lineage>
</organism>
<dbReference type="InterPro" id="IPR005151">
    <property type="entry name" value="Tail-specific_protease"/>
</dbReference>
<dbReference type="InterPro" id="IPR041613">
    <property type="entry name" value="Pept_S41_N"/>
</dbReference>
<dbReference type="GO" id="GO:0004175">
    <property type="term" value="F:endopeptidase activity"/>
    <property type="evidence" value="ECO:0007669"/>
    <property type="project" value="TreeGrafter"/>
</dbReference>
<keyword evidence="4" id="KW-1185">Reference proteome</keyword>
<sequence>MRMNIKKLLIILVLAVSVTACFDDNDDVFASGNTVKNFIYRGMNAFYLYKADVPVLDNDRFATVADLEEYHAQFPTPESFFNSLIFEPENVDKFSVIFEDYVVLQNVLSGQNLSNGMEFGLVAEDGSASDIFGYVRYVQPNSDADLQGVTRGMVFNGINGIRLTRNNFQTLLSQDSYSIDLATLSGRTTTSTGNSIALNKQVLQENPILLSKVIDQGSQKIGYLMYTSFLSQFDEDLNNVFANFQAQGVTHLVLDLRYNGGGSVNSAITLASMISGNPTSDVFSTEEWNPDVQQFFLDNNPERLTNFFRRTTINNNALNTLNLDKVHIITTGSSASASELVINGLDPYIDVVQVGDDTAGKFQASITLYDSPDFSFNNVNPSHRYAMQPLVLKSVNSAGVTDYFDGLAPDIRLLENFENLGELGDENEPLLKACLDDIALNGRLQNRTSQPEFQLISDSKDFKLLGNDMWK</sequence>
<evidence type="ECO:0000256" key="1">
    <source>
        <dbReference type="SAM" id="SignalP"/>
    </source>
</evidence>
<dbReference type="Pfam" id="PF03572">
    <property type="entry name" value="Peptidase_S41"/>
    <property type="match status" value="1"/>
</dbReference>
<keyword evidence="3" id="KW-0645">Protease</keyword>
<evidence type="ECO:0000313" key="3">
    <source>
        <dbReference type="EMBL" id="GAK96793.1"/>
    </source>
</evidence>
<dbReference type="PROSITE" id="PS51257">
    <property type="entry name" value="PROKAR_LIPOPROTEIN"/>
    <property type="match status" value="1"/>
</dbReference>
<keyword evidence="3" id="KW-0378">Hydrolase</keyword>
<dbReference type="PANTHER" id="PTHR32060">
    <property type="entry name" value="TAIL-SPECIFIC PROTEASE"/>
    <property type="match status" value="1"/>
</dbReference>
<dbReference type="InterPro" id="IPR036034">
    <property type="entry name" value="PDZ_sf"/>
</dbReference>
<dbReference type="InterPro" id="IPR029045">
    <property type="entry name" value="ClpP/crotonase-like_dom_sf"/>
</dbReference>
<dbReference type="Gene3D" id="3.90.226.10">
    <property type="entry name" value="2-enoyl-CoA Hydratase, Chain A, domain 1"/>
    <property type="match status" value="1"/>
</dbReference>
<dbReference type="Gene3D" id="2.30.42.10">
    <property type="match status" value="1"/>
</dbReference>
<dbReference type="GO" id="GO:0008236">
    <property type="term" value="F:serine-type peptidase activity"/>
    <property type="evidence" value="ECO:0007669"/>
    <property type="project" value="InterPro"/>
</dbReference>
<proteinExistence type="predicted"/>
<dbReference type="SMART" id="SM00245">
    <property type="entry name" value="TSPc"/>
    <property type="match status" value="1"/>
</dbReference>
<feature type="domain" description="Tail specific protease" evidence="2">
    <location>
        <begin position="195"/>
        <end position="414"/>
    </location>
</feature>
<evidence type="ECO:0000259" key="2">
    <source>
        <dbReference type="SMART" id="SM00245"/>
    </source>
</evidence>
<reference evidence="3" key="1">
    <citation type="journal article" date="2014" name="Genome Announc.">
        <title>Draft Genome Sequences of Marine Flavobacterium Nonlabens Strains NR17, NR24, NR27, NR32, NR33, and Ara13.</title>
        <authorList>
            <person name="Nakanishi M."/>
            <person name="Meirelles P."/>
            <person name="Suzuki R."/>
            <person name="Takatani N."/>
            <person name="Mino S."/>
            <person name="Suda W."/>
            <person name="Oshima K."/>
            <person name="Hattori M."/>
            <person name="Ohkuma M."/>
            <person name="Hosokawa M."/>
            <person name="Miyashita K."/>
            <person name="Thompson F.L."/>
            <person name="Niwa A."/>
            <person name="Sawabe T."/>
            <person name="Sawabe T."/>
        </authorList>
    </citation>
    <scope>NUCLEOTIDE SEQUENCE [LARGE SCALE GENOMIC DNA]</scope>
    <source>
        <strain evidence="3">JCM 19294</strain>
    </source>
</reference>
<accession>A0A090Q4W7</accession>
<dbReference type="Gene3D" id="3.30.750.170">
    <property type="match status" value="1"/>
</dbReference>
<name>A0A090Q4W7_9FLAO</name>
<feature type="signal peptide" evidence="1">
    <location>
        <begin position="1"/>
        <end position="22"/>
    </location>
</feature>
<dbReference type="GO" id="GO:0006508">
    <property type="term" value="P:proteolysis"/>
    <property type="evidence" value="ECO:0007669"/>
    <property type="project" value="UniProtKB-KW"/>
</dbReference>
<evidence type="ECO:0000313" key="4">
    <source>
        <dbReference type="Proteomes" id="UP000029221"/>
    </source>
</evidence>
<gene>
    <name evidence="3" type="ORF">JCM19294_1102</name>
</gene>
<dbReference type="Proteomes" id="UP000029221">
    <property type="component" value="Unassembled WGS sequence"/>
</dbReference>
<dbReference type="SUPFAM" id="SSF52096">
    <property type="entry name" value="ClpP/crotonase"/>
    <property type="match status" value="1"/>
</dbReference>
<dbReference type="EMBL" id="BBML01000003">
    <property type="protein sequence ID" value="GAK96793.1"/>
    <property type="molecule type" value="Genomic_DNA"/>
</dbReference>
<protein>
    <submittedName>
        <fullName evidence="3">Carboxyl-terminal protease</fullName>
    </submittedName>
</protein>
<dbReference type="CDD" id="cd07561">
    <property type="entry name" value="Peptidase_S41_CPP_like"/>
    <property type="match status" value="1"/>
</dbReference>
<dbReference type="GO" id="GO:0007165">
    <property type="term" value="P:signal transduction"/>
    <property type="evidence" value="ECO:0007669"/>
    <property type="project" value="TreeGrafter"/>
</dbReference>
<dbReference type="STRING" id="319236.BST91_03205"/>
<dbReference type="eggNOG" id="COG0793">
    <property type="taxonomic scope" value="Bacteria"/>
</dbReference>
<dbReference type="AlphaFoldDB" id="A0A090Q4W7"/>
<dbReference type="Pfam" id="PF18294">
    <property type="entry name" value="Pept_S41_N"/>
    <property type="match status" value="1"/>
</dbReference>
<comment type="caution">
    <text evidence="3">The sequence shown here is derived from an EMBL/GenBank/DDBJ whole genome shotgun (WGS) entry which is preliminary data.</text>
</comment>
<keyword evidence="1" id="KW-0732">Signal</keyword>
<dbReference type="GO" id="GO:0030288">
    <property type="term" value="C:outer membrane-bounded periplasmic space"/>
    <property type="evidence" value="ECO:0007669"/>
    <property type="project" value="TreeGrafter"/>
</dbReference>